<dbReference type="Pfam" id="PF01926">
    <property type="entry name" value="MMR_HSR1"/>
    <property type="match status" value="1"/>
</dbReference>
<evidence type="ECO:0000259" key="2">
    <source>
        <dbReference type="Pfam" id="PF01926"/>
    </source>
</evidence>
<reference evidence="3 4" key="1">
    <citation type="submission" date="2024-05" db="EMBL/GenBank/DDBJ databases">
        <title>A draft genome resource for the thread blight pathogen Marasmius tenuissimus strain MS-2.</title>
        <authorList>
            <person name="Yulfo-Soto G.E."/>
            <person name="Baruah I.K."/>
            <person name="Amoako-Attah I."/>
            <person name="Bukari Y."/>
            <person name="Meinhardt L.W."/>
            <person name="Bailey B.A."/>
            <person name="Cohen S.P."/>
        </authorList>
    </citation>
    <scope>NUCLEOTIDE SEQUENCE [LARGE SCALE GENOMIC DNA]</scope>
    <source>
        <strain evidence="3 4">MS-2</strain>
    </source>
</reference>
<dbReference type="Proteomes" id="UP001437256">
    <property type="component" value="Unassembled WGS sequence"/>
</dbReference>
<comment type="caution">
    <text evidence="3">The sequence shown here is derived from an EMBL/GenBank/DDBJ whole genome shotgun (WGS) entry which is preliminary data.</text>
</comment>
<accession>A0ABR2ZRM6</accession>
<dbReference type="Gene3D" id="3.40.50.300">
    <property type="entry name" value="P-loop containing nucleotide triphosphate hydrolases"/>
    <property type="match status" value="1"/>
</dbReference>
<sequence>MEVLPATKPTTMESSLIAVMGTTGTGKSTFINAASGGDLSVGDNLWSCTETIGVSPPFVLNGRLVTLIDTPGFDDTAKSDTDILKLIGAFLSQTYKAGKQLNGIIYIHRITDVRMGGIAARNFRMFRQLCGEDTLKNVVIVTNRWEEVRQDLGEAREKELMTEERFFKPVLDKGAQMVRHDNTPEMARAILSHLVHNQPIPLRIQVELVDENKEFMQTDAGVELNREIHEVMSKYEQQMEELQKEFEDAVAAKDNAAKEEIEATRMEMEKEMSRLRREAEKASVGLNAHIKLLQKDLETASRVARDQTAKLEKQLQDLQGISNVSSSDILMLKQQLEGAQRRVQELQSRPFGGCLVM</sequence>
<gene>
    <name evidence="3" type="ORF">AAF712_009024</name>
</gene>
<name>A0ABR2ZRM6_9AGAR</name>
<organism evidence="3 4">
    <name type="scientific">Marasmius tenuissimus</name>
    <dbReference type="NCBI Taxonomy" id="585030"/>
    <lineage>
        <taxon>Eukaryota</taxon>
        <taxon>Fungi</taxon>
        <taxon>Dikarya</taxon>
        <taxon>Basidiomycota</taxon>
        <taxon>Agaricomycotina</taxon>
        <taxon>Agaricomycetes</taxon>
        <taxon>Agaricomycetidae</taxon>
        <taxon>Agaricales</taxon>
        <taxon>Marasmiineae</taxon>
        <taxon>Marasmiaceae</taxon>
        <taxon>Marasmius</taxon>
    </lineage>
</organism>
<evidence type="ECO:0000313" key="3">
    <source>
        <dbReference type="EMBL" id="KAL0064058.1"/>
    </source>
</evidence>
<dbReference type="InterPro" id="IPR027417">
    <property type="entry name" value="P-loop_NTPase"/>
</dbReference>
<protein>
    <recommendedName>
        <fullName evidence="2">G domain-containing protein</fullName>
    </recommendedName>
</protein>
<dbReference type="CDD" id="cd00882">
    <property type="entry name" value="Ras_like_GTPase"/>
    <property type="match status" value="1"/>
</dbReference>
<proteinExistence type="predicted"/>
<feature type="coiled-coil region" evidence="1">
    <location>
        <begin position="225"/>
        <end position="285"/>
    </location>
</feature>
<keyword evidence="1" id="KW-0175">Coiled coil</keyword>
<dbReference type="EMBL" id="JBBXMP010000068">
    <property type="protein sequence ID" value="KAL0064058.1"/>
    <property type="molecule type" value="Genomic_DNA"/>
</dbReference>
<dbReference type="SUPFAM" id="SSF52540">
    <property type="entry name" value="P-loop containing nucleoside triphosphate hydrolases"/>
    <property type="match status" value="1"/>
</dbReference>
<feature type="domain" description="G" evidence="2">
    <location>
        <begin position="17"/>
        <end position="109"/>
    </location>
</feature>
<dbReference type="InterPro" id="IPR006073">
    <property type="entry name" value="GTP-bd"/>
</dbReference>
<evidence type="ECO:0000256" key="1">
    <source>
        <dbReference type="SAM" id="Coils"/>
    </source>
</evidence>
<evidence type="ECO:0000313" key="4">
    <source>
        <dbReference type="Proteomes" id="UP001437256"/>
    </source>
</evidence>
<keyword evidence="4" id="KW-1185">Reference proteome</keyword>